<protein>
    <submittedName>
        <fullName evidence="3">Putative F420H(2)-dependent quinone reductase</fullName>
    </submittedName>
</protein>
<evidence type="ECO:0000313" key="4">
    <source>
        <dbReference type="Proteomes" id="UP000315842"/>
    </source>
</evidence>
<comment type="caution">
    <text evidence="3">The sequence shown here is derived from an EMBL/GenBank/DDBJ whole genome shotgun (WGS) entry which is preliminary data.</text>
</comment>
<comment type="catalytic activity">
    <reaction evidence="2">
        <text>oxidized coenzyme F420-(gamma-L-Glu)(n) + a quinol + H(+) = reduced coenzyme F420-(gamma-L-Glu)(n) + a quinone</text>
        <dbReference type="Rhea" id="RHEA:39663"/>
        <dbReference type="Rhea" id="RHEA-COMP:12939"/>
        <dbReference type="Rhea" id="RHEA-COMP:14378"/>
        <dbReference type="ChEBI" id="CHEBI:15378"/>
        <dbReference type="ChEBI" id="CHEBI:24646"/>
        <dbReference type="ChEBI" id="CHEBI:132124"/>
        <dbReference type="ChEBI" id="CHEBI:133980"/>
        <dbReference type="ChEBI" id="CHEBI:139511"/>
    </reaction>
</comment>
<dbReference type="Gene3D" id="2.30.110.10">
    <property type="entry name" value="Electron Transport, Fmn-binding Protein, Chain A"/>
    <property type="match status" value="1"/>
</dbReference>
<sequence>MCTPAPADPPGIPAARAVVAAGMPLTGEYEPSTSQRTREQVELYETSGGTQGTTLNGKPVVVLTTVGASSGKLRKNALMRVEHDGRYAVVASMGGAPQHPAWYHNVVANPLVELQDGPVRKDYVAHEATGEERDAWWARAVEVWPDYDAYVTRTSRTIPLLVLEPVD</sequence>
<accession>A0A4Y3KA32</accession>
<dbReference type="GO" id="GO:0016491">
    <property type="term" value="F:oxidoreductase activity"/>
    <property type="evidence" value="ECO:0007669"/>
    <property type="project" value="InterPro"/>
</dbReference>
<comment type="similarity">
    <text evidence="1">Belongs to the F420H(2)-dependent quinone reductase family.</text>
</comment>
<keyword evidence="4" id="KW-1185">Reference proteome</keyword>
<proteinExistence type="inferred from homology"/>
<dbReference type="EMBL" id="BJLP01000017">
    <property type="protein sequence ID" value="GEA80843.1"/>
    <property type="molecule type" value="Genomic_DNA"/>
</dbReference>
<dbReference type="GO" id="GO:0005886">
    <property type="term" value="C:plasma membrane"/>
    <property type="evidence" value="ECO:0007669"/>
    <property type="project" value="TreeGrafter"/>
</dbReference>
<gene>
    <name evidence="3" type="ORF">CUD01_12870</name>
</gene>
<name>A0A4Y3KA32_CELUD</name>
<dbReference type="NCBIfam" id="TIGR00026">
    <property type="entry name" value="hi_GC_TIGR00026"/>
    <property type="match status" value="1"/>
</dbReference>
<evidence type="ECO:0000313" key="3">
    <source>
        <dbReference type="EMBL" id="GEA80843.1"/>
    </source>
</evidence>
<dbReference type="AlphaFoldDB" id="A0A4Y3KA32"/>
<dbReference type="PANTHER" id="PTHR39428:SF3">
    <property type="entry name" value="DEAZAFLAVIN-DEPENDENT NITROREDUCTASE"/>
    <property type="match status" value="1"/>
</dbReference>
<evidence type="ECO:0000256" key="1">
    <source>
        <dbReference type="ARBA" id="ARBA00008710"/>
    </source>
</evidence>
<dbReference type="PANTHER" id="PTHR39428">
    <property type="entry name" value="F420H(2)-DEPENDENT QUINONE REDUCTASE RV1261C"/>
    <property type="match status" value="1"/>
</dbReference>
<dbReference type="Pfam" id="PF04075">
    <property type="entry name" value="F420H2_quin_red"/>
    <property type="match status" value="1"/>
</dbReference>
<evidence type="ECO:0000256" key="2">
    <source>
        <dbReference type="ARBA" id="ARBA00049106"/>
    </source>
</evidence>
<dbReference type="GO" id="GO:0070967">
    <property type="term" value="F:coenzyme F420 binding"/>
    <property type="evidence" value="ECO:0007669"/>
    <property type="project" value="TreeGrafter"/>
</dbReference>
<organism evidence="3 4">
    <name type="scientific">Cellulomonas uda</name>
    <dbReference type="NCBI Taxonomy" id="1714"/>
    <lineage>
        <taxon>Bacteria</taxon>
        <taxon>Bacillati</taxon>
        <taxon>Actinomycetota</taxon>
        <taxon>Actinomycetes</taxon>
        <taxon>Micrococcales</taxon>
        <taxon>Cellulomonadaceae</taxon>
        <taxon>Cellulomonas</taxon>
    </lineage>
</organism>
<reference evidence="3 4" key="1">
    <citation type="submission" date="2019-06" db="EMBL/GenBank/DDBJ databases">
        <title>Whole genome shotgun sequence of Cellulomonas uda NBRC 3747.</title>
        <authorList>
            <person name="Hosoyama A."/>
            <person name="Uohara A."/>
            <person name="Ohji S."/>
            <person name="Ichikawa N."/>
        </authorList>
    </citation>
    <scope>NUCLEOTIDE SEQUENCE [LARGE SCALE GENOMIC DNA]</scope>
    <source>
        <strain evidence="3 4">NBRC 3747</strain>
    </source>
</reference>
<dbReference type="Proteomes" id="UP000315842">
    <property type="component" value="Unassembled WGS sequence"/>
</dbReference>
<dbReference type="InterPro" id="IPR012349">
    <property type="entry name" value="Split_barrel_FMN-bd"/>
</dbReference>
<dbReference type="InterPro" id="IPR004378">
    <property type="entry name" value="F420H2_quin_Rdtase"/>
</dbReference>